<evidence type="ECO:0000313" key="2">
    <source>
        <dbReference type="EMBL" id="BCB89210.1"/>
    </source>
</evidence>
<evidence type="ECO:0000256" key="1">
    <source>
        <dbReference type="SAM" id="MobiDB-lite"/>
    </source>
</evidence>
<dbReference type="Proteomes" id="UP000503011">
    <property type="component" value="Chromosome"/>
</dbReference>
<organism evidence="2 3">
    <name type="scientific">Phytohabitans suffuscus</name>
    <dbReference type="NCBI Taxonomy" id="624315"/>
    <lineage>
        <taxon>Bacteria</taxon>
        <taxon>Bacillati</taxon>
        <taxon>Actinomycetota</taxon>
        <taxon>Actinomycetes</taxon>
        <taxon>Micromonosporales</taxon>
        <taxon>Micromonosporaceae</taxon>
    </lineage>
</organism>
<dbReference type="KEGG" id="psuu:Psuf_065230"/>
<dbReference type="Pfam" id="PF00805">
    <property type="entry name" value="Pentapeptide"/>
    <property type="match status" value="1"/>
</dbReference>
<gene>
    <name evidence="2" type="ORF">Psuf_065230</name>
</gene>
<dbReference type="InterPro" id="IPR001646">
    <property type="entry name" value="5peptide_repeat"/>
</dbReference>
<feature type="region of interest" description="Disordered" evidence="1">
    <location>
        <begin position="98"/>
        <end position="132"/>
    </location>
</feature>
<name>A0A6F8YST4_9ACTN</name>
<reference evidence="2 3" key="1">
    <citation type="submission" date="2020-03" db="EMBL/GenBank/DDBJ databases">
        <title>Whole genome shotgun sequence of Phytohabitans suffuscus NBRC 105367.</title>
        <authorList>
            <person name="Komaki H."/>
            <person name="Tamura T."/>
        </authorList>
    </citation>
    <scope>NUCLEOTIDE SEQUENCE [LARGE SCALE GENOMIC DNA]</scope>
    <source>
        <strain evidence="2 3">NBRC 105367</strain>
    </source>
</reference>
<dbReference type="SUPFAM" id="SSF141571">
    <property type="entry name" value="Pentapeptide repeat-like"/>
    <property type="match status" value="1"/>
</dbReference>
<protein>
    <recommendedName>
        <fullName evidence="4">Pentapeptide repeat protein</fullName>
    </recommendedName>
</protein>
<dbReference type="EMBL" id="AP022871">
    <property type="protein sequence ID" value="BCB89210.1"/>
    <property type="molecule type" value="Genomic_DNA"/>
</dbReference>
<dbReference type="AlphaFoldDB" id="A0A6F8YST4"/>
<feature type="compositionally biased region" description="Basic residues" evidence="1">
    <location>
        <begin position="110"/>
        <end position="124"/>
    </location>
</feature>
<evidence type="ECO:0008006" key="4">
    <source>
        <dbReference type="Google" id="ProtNLM"/>
    </source>
</evidence>
<evidence type="ECO:0000313" key="3">
    <source>
        <dbReference type="Proteomes" id="UP000503011"/>
    </source>
</evidence>
<accession>A0A6F8YST4</accession>
<dbReference type="RefSeq" id="WP_197946054.1">
    <property type="nucleotide sequence ID" value="NZ_AP022871.1"/>
</dbReference>
<reference evidence="2 3" key="2">
    <citation type="submission" date="2020-03" db="EMBL/GenBank/DDBJ databases">
        <authorList>
            <person name="Ichikawa N."/>
            <person name="Kimura A."/>
            <person name="Kitahashi Y."/>
            <person name="Uohara A."/>
        </authorList>
    </citation>
    <scope>NUCLEOTIDE SEQUENCE [LARGE SCALE GENOMIC DNA]</scope>
    <source>
        <strain evidence="2 3">NBRC 105367</strain>
    </source>
</reference>
<sequence length="132" mass="13749">MAASTPSGGPQGAEFVGADLRGARFVGTDLPGVVMRSVDVQGADIDSPWLFDGGFLRVNGVDVIPYVEATLNRRFPAASTGAPAIRRACAWLGPCSSAPGDRAAVPSHRSGAHQRRGRRLRHLGPHGGHTGE</sequence>
<keyword evidence="3" id="KW-1185">Reference proteome</keyword>
<dbReference type="Gene3D" id="2.160.20.80">
    <property type="entry name" value="E3 ubiquitin-protein ligase SopA"/>
    <property type="match status" value="1"/>
</dbReference>
<proteinExistence type="predicted"/>